<dbReference type="RefSeq" id="XP_056771571.1">
    <property type="nucleotide sequence ID" value="XM_056903804.1"/>
</dbReference>
<dbReference type="EMBL" id="JAPVEA010000001">
    <property type="protein sequence ID" value="KAJ5464724.1"/>
    <property type="molecule type" value="Genomic_DNA"/>
</dbReference>
<reference evidence="2" key="2">
    <citation type="journal article" date="2023" name="IMA Fungus">
        <title>Comparative genomic study of the Penicillium genus elucidates a diverse pangenome and 15 lateral gene transfer events.</title>
        <authorList>
            <person name="Petersen C."/>
            <person name="Sorensen T."/>
            <person name="Nielsen M.R."/>
            <person name="Sondergaard T.E."/>
            <person name="Sorensen J.L."/>
            <person name="Fitzpatrick D.A."/>
            <person name="Frisvad J.C."/>
            <person name="Nielsen K.L."/>
        </authorList>
    </citation>
    <scope>NUCLEOTIDE SEQUENCE</scope>
    <source>
        <strain evidence="2">IBT 16125</strain>
    </source>
</reference>
<evidence type="ECO:0000313" key="2">
    <source>
        <dbReference type="EMBL" id="KAJ5464724.1"/>
    </source>
</evidence>
<dbReference type="GeneID" id="81594047"/>
<accession>A0AAD6CIT9</accession>
<feature type="compositionally biased region" description="Polar residues" evidence="1">
    <location>
        <begin position="12"/>
        <end position="21"/>
    </location>
</feature>
<comment type="caution">
    <text evidence="2">The sequence shown here is derived from an EMBL/GenBank/DDBJ whole genome shotgun (WGS) entry which is preliminary data.</text>
</comment>
<organism evidence="2 3">
    <name type="scientific">Penicillium daleae</name>
    <dbReference type="NCBI Taxonomy" id="63821"/>
    <lineage>
        <taxon>Eukaryota</taxon>
        <taxon>Fungi</taxon>
        <taxon>Dikarya</taxon>
        <taxon>Ascomycota</taxon>
        <taxon>Pezizomycotina</taxon>
        <taxon>Eurotiomycetes</taxon>
        <taxon>Eurotiomycetidae</taxon>
        <taxon>Eurotiales</taxon>
        <taxon>Aspergillaceae</taxon>
        <taxon>Penicillium</taxon>
    </lineage>
</organism>
<proteinExistence type="predicted"/>
<protein>
    <submittedName>
        <fullName evidence="2">Uncharacterized protein</fullName>
    </submittedName>
</protein>
<dbReference type="AlphaFoldDB" id="A0AAD6CIT9"/>
<dbReference type="Proteomes" id="UP001213681">
    <property type="component" value="Unassembled WGS sequence"/>
</dbReference>
<keyword evidence="3" id="KW-1185">Reference proteome</keyword>
<evidence type="ECO:0000313" key="3">
    <source>
        <dbReference type="Proteomes" id="UP001213681"/>
    </source>
</evidence>
<name>A0AAD6CIT9_9EURO</name>
<feature type="region of interest" description="Disordered" evidence="1">
    <location>
        <begin position="1"/>
        <end position="28"/>
    </location>
</feature>
<reference evidence="2" key="1">
    <citation type="submission" date="2022-12" db="EMBL/GenBank/DDBJ databases">
        <authorList>
            <person name="Petersen C."/>
        </authorList>
    </citation>
    <scope>NUCLEOTIDE SEQUENCE</scope>
    <source>
        <strain evidence="2">IBT 16125</strain>
    </source>
</reference>
<evidence type="ECO:0000256" key="1">
    <source>
        <dbReference type="SAM" id="MobiDB-lite"/>
    </source>
</evidence>
<sequence>MSRRIPNDSVDAYTTTDQQASPAAGPLKHEASTTFNSFGFRKGNVSKATRGDYSMTILWRHGTWPLRTTKRGLQVPLWYGGMASGRERIRAASSDCFVKEIETKLSEYLYLRCGDYDQG</sequence>
<gene>
    <name evidence="2" type="ORF">N7458_000410</name>
</gene>